<dbReference type="InterPro" id="IPR012340">
    <property type="entry name" value="NA-bd_OB-fold"/>
</dbReference>
<protein>
    <submittedName>
        <fullName evidence="2">Uncharacterized protein</fullName>
    </submittedName>
</protein>
<gene>
    <name evidence="2" type="ORF">LSH36_51g07040</name>
</gene>
<keyword evidence="3" id="KW-1185">Reference proteome</keyword>
<feature type="chain" id="PRO_5042143174" evidence="1">
    <location>
        <begin position="19"/>
        <end position="712"/>
    </location>
</feature>
<dbReference type="InterPro" id="IPR040893">
    <property type="entry name" value="RADX"/>
</dbReference>
<evidence type="ECO:0000313" key="2">
    <source>
        <dbReference type="EMBL" id="KAK2165391.1"/>
    </source>
</evidence>
<dbReference type="Pfam" id="PF17659">
    <property type="entry name" value="RADX"/>
    <property type="match status" value="1"/>
</dbReference>
<dbReference type="AlphaFoldDB" id="A0AAD9K5Q4"/>
<dbReference type="GO" id="GO:0003697">
    <property type="term" value="F:single-stranded DNA binding"/>
    <property type="evidence" value="ECO:0007669"/>
    <property type="project" value="InterPro"/>
</dbReference>
<organism evidence="2 3">
    <name type="scientific">Paralvinella palmiformis</name>
    <dbReference type="NCBI Taxonomy" id="53620"/>
    <lineage>
        <taxon>Eukaryota</taxon>
        <taxon>Metazoa</taxon>
        <taxon>Spiralia</taxon>
        <taxon>Lophotrochozoa</taxon>
        <taxon>Annelida</taxon>
        <taxon>Polychaeta</taxon>
        <taxon>Sedentaria</taxon>
        <taxon>Canalipalpata</taxon>
        <taxon>Terebellida</taxon>
        <taxon>Terebelliformia</taxon>
        <taxon>Alvinellidae</taxon>
        <taxon>Paralvinella</taxon>
    </lineage>
</organism>
<dbReference type="Proteomes" id="UP001208570">
    <property type="component" value="Unassembled WGS sequence"/>
</dbReference>
<accession>A0AAD9K5Q4</accession>
<dbReference type="EMBL" id="JAODUP010000051">
    <property type="protein sequence ID" value="KAK2165391.1"/>
    <property type="molecule type" value="Genomic_DNA"/>
</dbReference>
<proteinExistence type="predicted"/>
<reference evidence="2" key="1">
    <citation type="journal article" date="2023" name="Mol. Biol. Evol.">
        <title>Third-Generation Sequencing Reveals the Adaptive Role of the Epigenome in Three Deep-Sea Polychaetes.</title>
        <authorList>
            <person name="Perez M."/>
            <person name="Aroh O."/>
            <person name="Sun Y."/>
            <person name="Lan Y."/>
            <person name="Juniper S.K."/>
            <person name="Young C.R."/>
            <person name="Angers B."/>
            <person name="Qian P.Y."/>
        </authorList>
    </citation>
    <scope>NUCLEOTIDE SEQUENCE</scope>
    <source>
        <strain evidence="2">P08H-3</strain>
    </source>
</reference>
<name>A0AAD9K5Q4_9ANNE</name>
<evidence type="ECO:0000313" key="3">
    <source>
        <dbReference type="Proteomes" id="UP001208570"/>
    </source>
</evidence>
<dbReference type="Gene3D" id="2.40.50.140">
    <property type="entry name" value="Nucleic acid-binding proteins"/>
    <property type="match status" value="1"/>
</dbReference>
<keyword evidence="1" id="KW-0732">Signal</keyword>
<dbReference type="PANTHER" id="PTHR14944:SF2">
    <property type="entry name" value="RPA-RELATED PROTEIN RADX"/>
    <property type="match status" value="1"/>
</dbReference>
<evidence type="ECO:0000256" key="1">
    <source>
        <dbReference type="SAM" id="SignalP"/>
    </source>
</evidence>
<comment type="caution">
    <text evidence="2">The sequence shown here is derived from an EMBL/GenBank/DDBJ whole genome shotgun (WGS) entry which is preliminary data.</text>
</comment>
<feature type="signal peptide" evidence="1">
    <location>
        <begin position="1"/>
        <end position="18"/>
    </location>
</feature>
<sequence length="712" mass="81591">MAVGFWFLIMFFVIEVQRYLLDPDFTAHTGLDTAKDDSDLYDITITDSERKMKCLLNPKLNHLTHCGNCHIHYNDLCLAAEPCVILNHVEVLEDYISDAISPELCSFCSETQKEEVPLVTGRGTYLPLWNNVDPWGSPWKTIEPSLDRGKHQKTVTIAQLAVNWKRQRFLEKQLIVRVLNKVRLRMYGKKEKRSKWPFQLYLVVGDHTGICTIVIWGALCLDLLYSVHEGTVLLISSYKVRPRFQCMTRATSRMELNSYELEVSLDKCNPAASVSIVPDDEIPHEWNLPSLRGRFFNRRQLSSLPDQFNCDIVGVVLHLGRYYRLRNVADNQFWCYRWLHLVDSSSPQPIIIQLFSTSQVTLYKENTSNPWFSHKAVTDVCEWRKTTSCQQLLDQKASFGGYEDYSYLPDSLEALKQLHIDKSVELTSASVLSKMLTGMYYREIVQIHVQGLLSGVLYESVTQRTSENQNYHYLRSRQGKTHNAFVCSETWQALVEKATVCGQKMLHPTAVRRAFRLQDGADIYREYIALPSGSYNKELILKTKCELADVPVRPPQDYLTVMISDLNCEVAIIAHFMLPEFLPPDVSLTQLFSGQSGSFSSQKTGSKERCRVIDHEQLEVVVDVRSMQLTTVRLYDPRYDFKVLDCENDITIGKNVKASNMPQKKVYVVVLPIQIYKSHTPNLPPRVLRQVIEAAVTFGVWAERLTNGVDGG</sequence>
<dbReference type="PANTHER" id="PTHR14944">
    <property type="entry name" value="RPA-RELATED PROTEIN RADX"/>
    <property type="match status" value="1"/>
</dbReference>